<organism evidence="2 3">
    <name type="scientific">Paraglomus brasilianum</name>
    <dbReference type="NCBI Taxonomy" id="144538"/>
    <lineage>
        <taxon>Eukaryota</taxon>
        <taxon>Fungi</taxon>
        <taxon>Fungi incertae sedis</taxon>
        <taxon>Mucoromycota</taxon>
        <taxon>Glomeromycotina</taxon>
        <taxon>Glomeromycetes</taxon>
        <taxon>Paraglomerales</taxon>
        <taxon>Paraglomeraceae</taxon>
        <taxon>Paraglomus</taxon>
    </lineage>
</organism>
<gene>
    <name evidence="2" type="ORF">PBRASI_LOCUS8454</name>
</gene>
<dbReference type="OrthoDB" id="2326117at2759"/>
<dbReference type="Proteomes" id="UP000789739">
    <property type="component" value="Unassembled WGS sequence"/>
</dbReference>
<comment type="caution">
    <text evidence="2">The sequence shown here is derived from an EMBL/GenBank/DDBJ whole genome shotgun (WGS) entry which is preliminary data.</text>
</comment>
<name>A0A9N9GMG4_9GLOM</name>
<keyword evidence="3" id="KW-1185">Reference proteome</keyword>
<protein>
    <submittedName>
        <fullName evidence="2">4575_t:CDS:1</fullName>
    </submittedName>
</protein>
<accession>A0A9N9GMG4</accession>
<feature type="compositionally biased region" description="Low complexity" evidence="1">
    <location>
        <begin position="94"/>
        <end position="113"/>
    </location>
</feature>
<reference evidence="2" key="1">
    <citation type="submission" date="2021-06" db="EMBL/GenBank/DDBJ databases">
        <authorList>
            <person name="Kallberg Y."/>
            <person name="Tangrot J."/>
            <person name="Rosling A."/>
        </authorList>
    </citation>
    <scope>NUCLEOTIDE SEQUENCE</scope>
    <source>
        <strain evidence="2">BR232B</strain>
    </source>
</reference>
<feature type="region of interest" description="Disordered" evidence="1">
    <location>
        <begin position="93"/>
        <end position="115"/>
    </location>
</feature>
<dbReference type="EMBL" id="CAJVPI010001516">
    <property type="protein sequence ID" value="CAG8616368.1"/>
    <property type="molecule type" value="Genomic_DNA"/>
</dbReference>
<dbReference type="AlphaFoldDB" id="A0A9N9GMG4"/>
<evidence type="ECO:0000256" key="1">
    <source>
        <dbReference type="SAM" id="MobiDB-lite"/>
    </source>
</evidence>
<evidence type="ECO:0000313" key="3">
    <source>
        <dbReference type="Proteomes" id="UP000789739"/>
    </source>
</evidence>
<proteinExistence type="predicted"/>
<feature type="region of interest" description="Disordered" evidence="1">
    <location>
        <begin position="14"/>
        <end position="43"/>
    </location>
</feature>
<sequence>MDEIIDRTTQLSVNSNNNHMGRNNPSLDNLHNENGVLQGNGASRPEEISFQNANYLGRQNCDGIECVGPNDSKCNSTNEGREDHKVYVRGVSSQWNTNRNNNKQNGVQKQQINSNGEGKYTDITMVPFECCPNQKRIRSLQLSLGQLRRTGVLAGNAWTKEKPKTPCHLVVPNVQSTEARIPEDESQEGCKILENPFMLVETIANKKDRKRVANYLNRKLEVLGDPSTCICYMQIIKEHGFDHIITIGESHVGILFLDCYGRVFEWSSMCDVLWPLGDYENDATKESWNGRHVIWGLEFDATKESWNGRHVIWGLEFDGTLVEFEDVKDGINNKADGLIAKKVLEV</sequence>
<feature type="compositionally biased region" description="Polar residues" evidence="1">
    <location>
        <begin position="14"/>
        <end position="29"/>
    </location>
</feature>
<evidence type="ECO:0000313" key="2">
    <source>
        <dbReference type="EMBL" id="CAG8616368.1"/>
    </source>
</evidence>